<dbReference type="Gene3D" id="2.160.20.10">
    <property type="entry name" value="Single-stranded right-handed beta-helix, Pectin lyase-like"/>
    <property type="match status" value="1"/>
</dbReference>
<evidence type="ECO:0000313" key="3">
    <source>
        <dbReference type="Proteomes" id="UP000461288"/>
    </source>
</evidence>
<feature type="compositionally biased region" description="Basic and acidic residues" evidence="1">
    <location>
        <begin position="1238"/>
        <end position="1247"/>
    </location>
</feature>
<dbReference type="EMBL" id="WTFN01000080">
    <property type="protein sequence ID" value="MWK59071.1"/>
    <property type="molecule type" value="Genomic_DNA"/>
</dbReference>
<organism evidence="2 3">
    <name type="scientific">Metapseudomonas otitidis</name>
    <dbReference type="NCBI Taxonomy" id="319939"/>
    <lineage>
        <taxon>Bacteria</taxon>
        <taxon>Pseudomonadati</taxon>
        <taxon>Pseudomonadota</taxon>
        <taxon>Gammaproteobacteria</taxon>
        <taxon>Pseudomonadales</taxon>
        <taxon>Pseudomonadaceae</taxon>
        <taxon>Metapseudomonas</taxon>
    </lineage>
</organism>
<proteinExistence type="predicted"/>
<dbReference type="SUPFAM" id="SSF51126">
    <property type="entry name" value="Pectin lyase-like"/>
    <property type="match status" value="1"/>
</dbReference>
<feature type="compositionally biased region" description="Pro residues" evidence="1">
    <location>
        <begin position="1336"/>
        <end position="1346"/>
    </location>
</feature>
<gene>
    <name evidence="2" type="ORF">GO594_24055</name>
</gene>
<dbReference type="InterPro" id="IPR047881">
    <property type="entry name" value="LktA_repeat"/>
</dbReference>
<feature type="region of interest" description="Disordered" evidence="1">
    <location>
        <begin position="1319"/>
        <end position="1363"/>
    </location>
</feature>
<dbReference type="Proteomes" id="UP000461288">
    <property type="component" value="Unassembled WGS sequence"/>
</dbReference>
<dbReference type="RefSeq" id="WP_160482319.1">
    <property type="nucleotide sequence ID" value="NZ_WTFN01000080.1"/>
</dbReference>
<dbReference type="InterPro" id="IPR012334">
    <property type="entry name" value="Pectin_lyas_fold"/>
</dbReference>
<name>A0A7X3HE27_9GAMM</name>
<dbReference type="InterPro" id="IPR011050">
    <property type="entry name" value="Pectin_lyase_fold/virulence"/>
</dbReference>
<feature type="compositionally biased region" description="Gly residues" evidence="1">
    <location>
        <begin position="1350"/>
        <end position="1361"/>
    </location>
</feature>
<feature type="region of interest" description="Disordered" evidence="1">
    <location>
        <begin position="1238"/>
        <end position="1261"/>
    </location>
</feature>
<dbReference type="NCBIfam" id="NF012206">
    <property type="entry name" value="LktA_tand_53"/>
    <property type="match status" value="2"/>
</dbReference>
<dbReference type="NCBIfam" id="NF012204">
    <property type="entry name" value="adhes_FxxPxG"/>
    <property type="match status" value="1"/>
</dbReference>
<reference evidence="2 3" key="1">
    <citation type="submission" date="2019-12" db="EMBL/GenBank/DDBJ databases">
        <title>Draft genome sequence of Pseudomonas otitidis recovered from a chicken carcass.</title>
        <authorList>
            <person name="Vieira T.R."/>
            <person name="Oliviera E.F.C."/>
            <person name="Silva N.M.V."/>
            <person name="Sambrano G.E."/>
            <person name="Cibulski S.P."/>
            <person name="Cardoso M.R.I."/>
        </authorList>
    </citation>
    <scope>NUCLEOTIDE SEQUENCE [LARGE SCALE GENOMIC DNA]</scope>
    <source>
        <strain evidence="2 3">25_K</strain>
    </source>
</reference>
<protein>
    <submittedName>
        <fullName evidence="2">Leukotoxin LktA family filamentous adhesin</fullName>
    </submittedName>
</protein>
<evidence type="ECO:0000256" key="1">
    <source>
        <dbReference type="SAM" id="MobiDB-lite"/>
    </source>
</evidence>
<evidence type="ECO:0000313" key="2">
    <source>
        <dbReference type="EMBL" id="MWK59071.1"/>
    </source>
</evidence>
<sequence length="6437" mass="646711">MSSKRRSQAVPHRSFRPAFQPNRITAALLVSMGGVSAAWGEANVIQVGGGSYAVPDVGVINYPGTGTQVKVSADGKITDITTTTVRGQTGFNSFRQFQVGDGNTVNLYVPGGATALVNLVHDSRVMINGTLNGVLADSGKIGGHIIFADPHGLVVGSQGVINVGSLTVSTPSAQQMQQLSAVAMSGTDGVGDRVAEDLAAGRYNDAGKVTDLSSPDRGKVEIKGRIEVAGSVNIFGAAALVADKALVASGVDPADAVFKGTVNVDGAAIGQAVKSEQGALRIVGRESAEVSGELLALMKDSSGGGVYVSAGDTLEVKGTARIATAPKVTDPRRANTQNGRIELTGSTVNVRSGAQISSVANSTGNGKSGDIRIAAISNGACAACEGSTGKLDSVDALIAEAKSQPSGVLNVGKGTATVLIENGAVVDASHANEGQAGNVQVSADAISKQIGGYSSAQAKVTVAGTLKGRDVSVQARATSSVDPSLLNAFFDRAEIKASIEKLKQRENWSDEQVWSNIVDSLLPLSGLGSLKDLDQLKGIGANPEDLSQLVGLLPYLAVSIAHADASVDILDKANLVALRDLLLNAESTRKSTGETFSIPVVNGFLPFNAGIAFGRISGTTALDVRSGARLSAVQHLDMQARSDNLLKVTAESTNNHDAEGKPLSTVGFAFAMANSDITTHAQVHKGALLNTAGDVSLIALTEQSLENKAQFKSIGNGAVGGPVLALSVLASRTEAKFDADLKGANRLNVSAVNLVTKQTNEASSQTGKSKLDFLKFRALGTVDPIKNYVLSKFKDVNPTQPTDSKYRLAATVAVATADHDATASIGSGANVDLRGDLTVTAVQELRELHNVSTATVNGSSAGKDQNDYSLSVALAIGVYNQDTRALIGDGAVLAADRVGVGARFEQPLSFGGFDRWSSLGSVFSNLKALAGWPNDIGGLFSTQYANSTGTSDKLAITGSVSVVTNTVQTQAWVGDNVSLTARRGSDAAWSSSLLDRLNRRRDSNGLLLPSEQLLVDRRWNWQRVAEVGAENHLQQLAVAGNIGMLLFGTSVGTDPKVTGTQDGTALGGSVNVQTILSEATAGIGAGTTVDAKGLNVSALQDDLVMAFSPSAGEGVSAAANGAAVANTLTSRVGASLHSSSTVNADKLDVHAEHRLGLWTAAGGVAMGGTAGFGGGLALNVLTTTVEALVGDNRSWRPTVMGTGLSLGKTGLWKVNQLDVQALSNGQSGAFAIAGAVAKGKDEQKDQDTSTSKNGDIGKPTAELADSFGQSILQSLTFGVTGLTDGLNVAGGAAGKVKDVGVTVGGKLKGAWGSFTGLFKGKPAPAPAPTPGGGGPDPDPAPTPDPAPGSGSDGGGSGGDQSGKGFAIAGAGSASLNISAQKSRALVSGISLDPRSLADGGSTVNLLALNQTHQYSGSGAGAITLAGKQKSESSAALSGALAFNNLLNVTEARLQNATLTNNDALRVQSLSGGDQIAMGLGLSVATAGTDTNVAVSLSGSAGYMGNKTVAQVIDSRVLQRAAAPGSIEVAAYDRARVMLGGGAFAGSKGNGGSVGGSVVVGVLNNTLAAEWLGSQAEDFARFDLSANSAARVLGGAMAAAVSTGSDSGTGAGSLVALVLNNSTTARVDGWDPTQDNNPVDLKLSSLKGGTLSVTAQSLTGASPLDALFSAAAAGTLSASDMDQDGNRTAAGIDVKHTSSNNLVEGGVADGTTSHDLFNGQIAGEAVMAVAGSLAASGGQAGVGGSLALVYAGSRYGASLASSLVDLSGALAVRAGHGSDVIAAAIGAAGSSAVGVSGSATALVGRGDVSASVDMGGRTLKAASLDVSAVRSGGLYSLAGNITGSKGTASVGGALSLADLEQHASATVGNGTYQLGGNLDVAARMESRIISAALSGVVSGSGVAVGGAMVFNRIADVVTAQLSKATVEAANLKLSTRQPASAANIWSLAFNLAAGGGAAGVGGAVAVNLIEAQRNAELLDSKVDLTGAATLESSFDGAIWGVGVDAAGGNTAGVGGSVVVNNIGGGDRVRVNNSTLRTQGSGKALTLDAASGSGLMIAALSGSVTGGGTGAVGGALSVNRIGINRAAQISGGSLVSGFSSASLAAGSSQAIYSAALAGGGGGTFSVNGSSTSNVIEGSEQATVSDSTLKVGSLSLSAARGDRTIWSLAGVGGGSGTASFGVANANNVVLAKRIAEISQSVVELAGSLELKAGGAARIRSAALGGGGAGTAAVAASVAANVIQGEERASLNGSTVTGANGVKVLASEGDADIVTLAGNVQGAGTGAGAGAIAVSTIDQQRRAQILGSYLGAGSSAVAVTARSGGSIYSGALSGAVGGTGGGSFSNTSNHIGMVTEALVDNSAGSAGTLGVKASDDSVIRSVAGGLAVGGTASAGLATAVNHVGNRIEARVRGNRNAEGWTVRDLLVNARSGAAIDTLSTSISGSGTASVGVGASTSLLLTASKALIDGGARVRADNNVVVQAANNDRVLSSGLILSGSGTAAVSGLATVTVVESTTEAGISGSGTQVDALAKGDAVAVDSGVLKNAPNTGSWASAQQFTPVLDLQTQTEQVRGLAVRATSLQQVGVLSNSTAVSLVPLYSGSVAALSNTNVLAGATRAWIEDVAINQGDNSAAGLAQQVSVGAFSHAFSFGGVFSASLSLGVAAVAATLDSGVISREVEARLSNVRLVSRGDTSVRAASTQAASNVVVSGGGGIVGVAGGAGVLVVKGSTQALVDRGSQLDVGALKVSASALNQLSANVGSVAGGAVGAGASQGFAYNQSTVRAWVGQREGNGPRTRVASSGAVSIRADSDTDVLGNSASASGGAAALAGAANIVVLENTTEAGARYADLGSDSRRLASLDIHAVDRLGALLNAGGLGLAGGGPSLGAAANVLAANSAVRALLIDSDTRTAGALSVTALRETNAKLFTLTAGVGGSAALGGSLGLLLLGPGAIAQDGYDPLAELDNGGKGTLSTADRLGNRDVPVSEYDSVSLVDGQVVLGRATTSAESTRAKNASQLGSVKDRLGAGASSRHETVARVTGGNVTAGAVKVTANDLLRSLNVAGSGQLGSIAAGGGMAFSLSNARVSAELSPVSLSATSLELGAHSGTLALQPGDTTSGTQALDVRSYAGAVGFGAGLGAALSIGVLNNQVEALLGGGQTYTGTLKASALEDSGVTSTAGGGAAGGLAAGVVVATAKRTGSAQLNLAGGAQLSASDMALQGQSLGSVTADAIGAAGGLVAAGTAALAVAQDSTRVQVASGNQVRLEARSGQVLLDAQATPRAKARAIGATLGGTLGVGASVAVAESANRVSATLGDRNEVIGQSLSLKARLLDASGSGYDPKTANVSAEAVAGTGALYYSANASVATATNSSVVTAATGSDLKLPAGAVDILADSRTQQYAKALGISAGGLALGAAVAEAKAVTLTEALLGARAMQGALTRLDVNASGRDLNQADSTAGSGGLVAGNASVAKTLANGVVRARIGSGSQLNVAGALTLKATYQGHYASQADSVNAALLGGSGALARNQITGTSAAEIGDGAVLFAKGNLLAEASNLFASHHAGAAASGAGGGVISGQAVVSDTDISGSARVEVGDNASLAGAQDGDWAKSLQLLASQQVLTRDYATLSTGGGIAAGGVETSHDVTLDSQVKVGAGSSLHSLGSLALNTYHRAGTSAEALASTWGAAGGAGTVANSTLTSTQGVSVGRNARLFALGNVTLGAGQDKDGRWTSSLVSDASAQSVVRGIIAIPVARASSLVKDTTRVTVASGSEVVAARDITIGGFKAQVSATADGTARGYQLGFIPVTDRDSTTKTERDSQVSLEGTFIAGRYNELLIEIDANGNLTQTAGLPIPVTFTPGFVPTAWLDAMTGMSPEVSQILRGTLSSSAVGAFGFGDMLAAGGNITVQADRVSGSASLTAKGAPRIEITNRSNNYLLIGSVLIPDQPSGRVLFTGGASEATFGGHVSRTASTQRAQVRISNTYSGGSGNSPYGPAIFLTDDIYNQGGLIHIANANGSLGQFGTTWGQQVLVEVPNGSMTVFSPDKYYSVGGNPLSEWKNFAAVTGSANVAIELIANAFYGSQLGDSNRGLLYQGAIYGDDSGSSIVLFGGCRPATGSVCSESVGKSFTGQAVQFHGITNQDSWMPVVRSMALQKKAYGYNNASLQGGSKIVGGQVGIQAKYIDINGTISSGQQTQRSLVIDADFDNWVSQQDCRIGDACLVDIPTQYLLSTGGAVAAKFDFGTNTIQLDDINASGGGFVYLKGGIISTNNLGAIKVNNGYGQVQVTNRSSSALQLGNIETGNSSVGIVQIVDTLKAPVAGNAYATTWYVHTQGQGLAIYDNANGGNSLASARLVSTSGASSASYNPLANARFEWTQKANLSRSISNNDPLSVSNWVWTDVAPNEHWTYSTGTVVQQANDATYQQDISGSFSNFDGRSVAYHGCGKNLGEGCNWGFIASGQHTDGDRKGELYAGWTYRYPLAASITVKHSVKADNPFSISFVGNSSGSIDVTTGGDLYTAGRLNNAAGTTTLRAGGDILSLKTSSLYSAHLDLQAGGAIGSDLSAFRAGLVDGGTLRATANGSINLDLSSSAVLRTLASQQGNLTLRASGSLLAGISDPGQVHLQARNLVLESGEAIGGAGQALRLKVTERTQADGSVVDGRVDASAVRDIYLDETQGDLWVGRIASSTGDVWVRVANGSLRDANRRLAAQTLSDAQRASVWERLKLTSALGAEDNIRVTTATPFEQQVNAQYREYWSLLQLGKRTAGELQLDARGIELYRPLAELRAGKTGLSDAEVVAQARSRLDLLEDAFSRDIGADWRDAAAFRTYNEAFAFHASQAQLDALGRDAVWTEGELRYAIDKVALGTSGGSSVGNAEPNLSGRRVTLQVASDVGQLANNLDIDFQDLRSGNLSAAQAAALVVANAPGDVQLVRDANGQVTRVSVNRTLPFYVAASEAFSADVGGHLFLQANGDLQLDAVKVGQDARLATPGSLLVAAGSSGLLRVGGDLSLLAGNGSLGNASDPSRALSLDVSGRLLAASSGQDVALRWLKGDFRIGRVLAVGDVYLEASDGSLSDALGGLAVSGRNIRLKARDSIGAQGGALQVQLESASGGSLSAEAGQGIWLSSEKDLSLNGLKAGGAMGVTVVGKLGAQNLSAAGDLSLGASDDLAVSDAAALGDLRLTSLRGISLGGALKSGGLLRASAGTDLHSLGGAQLDAGRLELTGNSLALGADNRVKAGSLSLTSNGLLSLGARSLLDIAGQSDMEGQQLRMDSGVRLLADGLIRLRSLGDMRLGQLVSRAASGQPQFDLRAGGHLLDNGDRLVNLSAQQPGQAQLHADGDIGEAGGALRVSLPQLDQAVAGGALYLDLDGDTRGDLLQAGTRLALHGNGLADYRRLQAGSALGVEVSHLVAEQVQAGGDWTLRATRAQIGTARSEGRADLVVSQRLDATRLGTAGRLDLRAGEAVIDRVDADGELNLAATGLLQVNTLGGGASGVLKAADLRLGEVTLQGVADMSAPALQLTRLNAQRWLLNGGSAQVGDVVVTRDADLQLTGDLRLASLNSGSDVQLHSRNANLGAVVAAGRANLLVDQRLDASRLDTAGRLDLRAGDALIDRANANGELNLAATGLLQVNSLGGGANAVLKAADLRLGEVTLQGVADMTAPALQLTRLNAQRWLLNGGSAQVGDVAVTRDADLQLSGDLRLSSLNSGSGVRMRVGSASRIGQLDVGGDLDLQLPGVLDLGRATVQGKALLAHSGVADTALRYGDLTVANSLTLTGAGDWTGGQAQVGEGIEVRVGSADLGLLDSARGALLLRADGLFHAGALTSRAQGIDLEAGRIDVGTARAADTLRLHSRSDLSLFSGLSGSDMRLTTAAGSLGTIRFGLLTDPSAANVLVPSHLKAGRDLLVQTDGDVFGGNAEAERELRMLGRNLFFGRAQSLQDDIFLQASGAASQGHGNISGLLVEAKRDVGIVANGDLNMPTVRYGGTYSLKAGRDLTIGLGGNLDISGYAEAGRDLTFIIAGNVDLQGVTAGRNVSIESGEYINIDEAVRAGGDVRLVARSGDIRVGQGVYSTAQPYQGQALSGNVVLQASGNVSAPVIEAAAGSIDVSGGHLTLGSLGASGDVSLLARGAISVNGTSRSGGNQTWQADGQIGFNQLLAQGQALLDSLMDVRGSLLRAGQGATVDAGRRAGGDAQADIQLTQVEAPRLALWAGDLVRVADAGIGQRLSLQGGDIQLYGRHTGAGQLDLWVEGSGQANARRLELELDAADVRSPRLNAVDSRIKVSGNRVELLAAAGVDRLALQTGSARILMDNLSPAYQGGADVQLYELDKAFRLKQDDLTSTTSAYVLHRRTTHQVLVENFSTAHAETPTGVLYQGISAARYLDQHLSGGGVAQRLASLLQAPAAPSTWTPNWQGAREENAVPMNLDLERWHQEGTQWQL</sequence>
<comment type="caution">
    <text evidence="2">The sequence shown here is derived from an EMBL/GenBank/DDBJ whole genome shotgun (WGS) entry which is preliminary data.</text>
</comment>
<accession>A0A7X3HE27</accession>